<dbReference type="SUPFAM" id="SSF81383">
    <property type="entry name" value="F-box domain"/>
    <property type="match status" value="1"/>
</dbReference>
<comment type="caution">
    <text evidence="2">The sequence shown here is derived from an EMBL/GenBank/DDBJ whole genome shotgun (WGS) entry which is preliminary data.</text>
</comment>
<protein>
    <recommendedName>
        <fullName evidence="1">F-box domain-containing protein</fullName>
    </recommendedName>
</protein>
<dbReference type="InterPro" id="IPR036047">
    <property type="entry name" value="F-box-like_dom_sf"/>
</dbReference>
<dbReference type="InterPro" id="IPR001810">
    <property type="entry name" value="F-box_dom"/>
</dbReference>
<accession>A0ABD2YPU3</accession>
<keyword evidence="3" id="KW-1185">Reference proteome</keyword>
<dbReference type="Gene3D" id="1.20.1280.50">
    <property type="match status" value="1"/>
</dbReference>
<feature type="domain" description="F-box" evidence="1">
    <location>
        <begin position="17"/>
        <end position="51"/>
    </location>
</feature>
<name>A0ABD2YPU3_9GENT</name>
<dbReference type="AlphaFoldDB" id="A0ABD2YPU3"/>
<dbReference type="Pfam" id="PF00646">
    <property type="entry name" value="F-box"/>
    <property type="match status" value="1"/>
</dbReference>
<dbReference type="PANTHER" id="PTHR31900:SF32">
    <property type="entry name" value="F-BOX_RNI_FBD-LIKE DOMAIN PROTEIN"/>
    <property type="match status" value="1"/>
</dbReference>
<dbReference type="InterPro" id="IPR032675">
    <property type="entry name" value="LRR_dom_sf"/>
</dbReference>
<sequence length="452" mass="51854">MEAINQALSNLNLGNGEDRISHLPESVLTHILSHLTTKDAMLTSILSRNWRMKWICIYNLHFDDGMLYANEVTNKQIFINFVEKVFHFCGTSRLQSFSLTCSQKYDPFLISEWISTALTCGIQRFCLIYRNGDDLVLPNCFLGCETLEEAKLIIPCILKVSPVTSFKNLKILYVTKVRVENASYPQCSELTFTFPVLEEFSMISITWRNVKVIILEAPRLSSCRIAWCQYKNMNDQLDNCEIKILKACGLTNFNWASNYFLENFVMDMVPSVSKAGLDHIYGIDDFWKVGIGAAKIMKQLSTVRHMELSIDIVEAMELAGVTESLPLFSQIKYLKLESRSSGSTKALMSFLRKIPNLRYLKIYSYFPWKNDDYEMLGTLPPCIMICLEKVYFTYHFGNSIGFHLMKLLLQNAHALELMSICALEIPSSWKTEIKLMLRIVPRASKNAVIEVE</sequence>
<proteinExistence type="predicted"/>
<evidence type="ECO:0000259" key="1">
    <source>
        <dbReference type="PROSITE" id="PS50181"/>
    </source>
</evidence>
<organism evidence="2 3">
    <name type="scientific">Cinchona calisaya</name>
    <dbReference type="NCBI Taxonomy" id="153742"/>
    <lineage>
        <taxon>Eukaryota</taxon>
        <taxon>Viridiplantae</taxon>
        <taxon>Streptophyta</taxon>
        <taxon>Embryophyta</taxon>
        <taxon>Tracheophyta</taxon>
        <taxon>Spermatophyta</taxon>
        <taxon>Magnoliopsida</taxon>
        <taxon>eudicotyledons</taxon>
        <taxon>Gunneridae</taxon>
        <taxon>Pentapetalae</taxon>
        <taxon>asterids</taxon>
        <taxon>lamiids</taxon>
        <taxon>Gentianales</taxon>
        <taxon>Rubiaceae</taxon>
        <taxon>Cinchonoideae</taxon>
        <taxon>Cinchoneae</taxon>
        <taxon>Cinchona</taxon>
    </lineage>
</organism>
<dbReference type="Gene3D" id="3.80.10.10">
    <property type="entry name" value="Ribonuclease Inhibitor"/>
    <property type="match status" value="1"/>
</dbReference>
<dbReference type="EMBL" id="JBJUIK010000012">
    <property type="protein sequence ID" value="KAL3508661.1"/>
    <property type="molecule type" value="Genomic_DNA"/>
</dbReference>
<gene>
    <name evidence="2" type="ORF">ACH5RR_028062</name>
</gene>
<reference evidence="2 3" key="1">
    <citation type="submission" date="2024-11" db="EMBL/GenBank/DDBJ databases">
        <title>A near-complete genome assembly of Cinchona calisaya.</title>
        <authorList>
            <person name="Lian D.C."/>
            <person name="Zhao X.W."/>
            <person name="Wei L."/>
        </authorList>
    </citation>
    <scope>NUCLEOTIDE SEQUENCE [LARGE SCALE GENOMIC DNA]</scope>
    <source>
        <tissue evidence="2">Nenye</tissue>
    </source>
</reference>
<evidence type="ECO:0000313" key="3">
    <source>
        <dbReference type="Proteomes" id="UP001630127"/>
    </source>
</evidence>
<dbReference type="PANTHER" id="PTHR31900">
    <property type="entry name" value="F-BOX/RNI SUPERFAMILY PROTEIN-RELATED"/>
    <property type="match status" value="1"/>
</dbReference>
<dbReference type="Proteomes" id="UP001630127">
    <property type="component" value="Unassembled WGS sequence"/>
</dbReference>
<evidence type="ECO:0000313" key="2">
    <source>
        <dbReference type="EMBL" id="KAL3508661.1"/>
    </source>
</evidence>
<dbReference type="PROSITE" id="PS50181">
    <property type="entry name" value="FBOX"/>
    <property type="match status" value="1"/>
</dbReference>
<dbReference type="InterPro" id="IPR050232">
    <property type="entry name" value="FBL13/AtMIF1-like"/>
</dbReference>